<dbReference type="PANTHER" id="PTHR28077:SF1">
    <property type="entry name" value="INOSITOL PHOSPHORYLCERAMIDE SYNTHASE REGULATORY SUBUNIT KEI1"/>
    <property type="match status" value="1"/>
</dbReference>
<feature type="transmembrane region" description="Helical" evidence="2">
    <location>
        <begin position="12"/>
        <end position="37"/>
    </location>
</feature>
<dbReference type="Proteomes" id="UP001222325">
    <property type="component" value="Unassembled WGS sequence"/>
</dbReference>
<gene>
    <name evidence="3" type="ORF">B0H15DRAFT_986006</name>
</gene>
<reference evidence="3" key="1">
    <citation type="submission" date="2023-03" db="EMBL/GenBank/DDBJ databases">
        <title>Massive genome expansion in bonnet fungi (Mycena s.s.) driven by repeated elements and novel gene families across ecological guilds.</title>
        <authorList>
            <consortium name="Lawrence Berkeley National Laboratory"/>
            <person name="Harder C.B."/>
            <person name="Miyauchi S."/>
            <person name="Viragh M."/>
            <person name="Kuo A."/>
            <person name="Thoen E."/>
            <person name="Andreopoulos B."/>
            <person name="Lu D."/>
            <person name="Skrede I."/>
            <person name="Drula E."/>
            <person name="Henrissat B."/>
            <person name="Morin E."/>
            <person name="Kohler A."/>
            <person name="Barry K."/>
            <person name="LaButti K."/>
            <person name="Morin E."/>
            <person name="Salamov A."/>
            <person name="Lipzen A."/>
            <person name="Mereny Z."/>
            <person name="Hegedus B."/>
            <person name="Baldrian P."/>
            <person name="Stursova M."/>
            <person name="Weitz H."/>
            <person name="Taylor A."/>
            <person name="Grigoriev I.V."/>
            <person name="Nagy L.G."/>
            <person name="Martin F."/>
            <person name="Kauserud H."/>
        </authorList>
    </citation>
    <scope>NUCLEOTIDE SEQUENCE</scope>
    <source>
        <strain evidence="3">CBHHK173m</strain>
    </source>
</reference>
<feature type="transmembrane region" description="Helical" evidence="2">
    <location>
        <begin position="89"/>
        <end position="111"/>
    </location>
</feature>
<keyword evidence="4" id="KW-1185">Reference proteome</keyword>
<evidence type="ECO:0000313" key="4">
    <source>
        <dbReference type="Proteomes" id="UP001222325"/>
    </source>
</evidence>
<proteinExistence type="predicted"/>
<dbReference type="InterPro" id="IPR013862">
    <property type="entry name" value="Kei1"/>
</dbReference>
<dbReference type="EMBL" id="JARJCN010000003">
    <property type="protein sequence ID" value="KAJ7102611.1"/>
    <property type="molecule type" value="Genomic_DNA"/>
</dbReference>
<accession>A0AAD6UGS5</accession>
<dbReference type="GO" id="GO:0070916">
    <property type="term" value="C:inositol phosphoceramide synthase complex"/>
    <property type="evidence" value="ECO:0007669"/>
    <property type="project" value="TreeGrafter"/>
</dbReference>
<comment type="caution">
    <text evidence="3">The sequence shown here is derived from an EMBL/GenBank/DDBJ whole genome shotgun (WGS) entry which is preliminary data.</text>
</comment>
<organism evidence="3 4">
    <name type="scientific">Mycena belliarum</name>
    <dbReference type="NCBI Taxonomy" id="1033014"/>
    <lineage>
        <taxon>Eukaryota</taxon>
        <taxon>Fungi</taxon>
        <taxon>Dikarya</taxon>
        <taxon>Basidiomycota</taxon>
        <taxon>Agaricomycotina</taxon>
        <taxon>Agaricomycetes</taxon>
        <taxon>Agaricomycetidae</taxon>
        <taxon>Agaricales</taxon>
        <taxon>Marasmiineae</taxon>
        <taxon>Mycenaceae</taxon>
        <taxon>Mycena</taxon>
    </lineage>
</organism>
<name>A0AAD6UGS5_9AGAR</name>
<evidence type="ECO:0000313" key="3">
    <source>
        <dbReference type="EMBL" id="KAJ7102611.1"/>
    </source>
</evidence>
<dbReference type="GO" id="GO:0000139">
    <property type="term" value="C:Golgi membrane"/>
    <property type="evidence" value="ECO:0007669"/>
    <property type="project" value="TreeGrafter"/>
</dbReference>
<sequence length="343" mass="37944">MPKLMLRNEWRLWPFTSFLGVLDLKTGVTIALLFAVLNKVAGVYGLIAVLTGAGGSFAQLSLYIYSVVGLVGLGWGLQVVKAEDARQTLYLAHLFCADYILSTSWTAYFAATWWWHTPHDGARQANSQAQEDMIAVAQLTGPTLTPEERAQAALLIWNQEKQMAFAVILISWLSKIYLALLIYSYAIHLRKGSYRALARQPPRSAPTSIQTLDLPGEEDEEIEDFYRVPLRHPSTPIRQTGNHANNNSVSSFTNFVGDPQKRTRTSNPSDSAAAMPYSLNKAPVLAPEEDEDEVLFDNDYRYASSGFSSKTNSKRGTESSRSASTDNEDAERTPGQNGGRSRA</sequence>
<dbReference type="Pfam" id="PF08552">
    <property type="entry name" value="Kei1"/>
    <property type="match status" value="1"/>
</dbReference>
<keyword evidence="2" id="KW-0812">Transmembrane</keyword>
<keyword evidence="2" id="KW-0472">Membrane</keyword>
<evidence type="ECO:0000256" key="1">
    <source>
        <dbReference type="SAM" id="MobiDB-lite"/>
    </source>
</evidence>
<feature type="transmembrane region" description="Helical" evidence="2">
    <location>
        <begin position="163"/>
        <end position="186"/>
    </location>
</feature>
<evidence type="ECO:0000256" key="2">
    <source>
        <dbReference type="SAM" id="Phobius"/>
    </source>
</evidence>
<dbReference type="GO" id="GO:0070917">
    <property type="term" value="F:inositol phosphoceramide synthase regulator activity"/>
    <property type="evidence" value="ECO:0007669"/>
    <property type="project" value="InterPro"/>
</dbReference>
<dbReference type="AlphaFoldDB" id="A0AAD6UGS5"/>
<dbReference type="GO" id="GO:0006673">
    <property type="term" value="P:inositol phosphoceramide metabolic process"/>
    <property type="evidence" value="ECO:0007669"/>
    <property type="project" value="InterPro"/>
</dbReference>
<feature type="transmembrane region" description="Helical" evidence="2">
    <location>
        <begin position="57"/>
        <end position="77"/>
    </location>
</feature>
<protein>
    <submittedName>
        <fullName evidence="3">Inositolphosphorylceramide synthase subunit Kei1-domain-containing protein</fullName>
    </submittedName>
</protein>
<dbReference type="PANTHER" id="PTHR28077">
    <property type="entry name" value="INOSITOL PHOSPHORYLCERAMIDE SYNTHASE REGULATORY SUBUNIT KEI1"/>
    <property type="match status" value="1"/>
</dbReference>
<keyword evidence="2" id="KW-1133">Transmembrane helix</keyword>
<feature type="region of interest" description="Disordered" evidence="1">
    <location>
        <begin position="232"/>
        <end position="276"/>
    </location>
</feature>
<feature type="compositionally biased region" description="Low complexity" evidence="1">
    <location>
        <begin position="245"/>
        <end position="256"/>
    </location>
</feature>
<feature type="region of interest" description="Disordered" evidence="1">
    <location>
        <begin position="303"/>
        <end position="343"/>
    </location>
</feature>